<accession>A0ABQ3WDR9</accession>
<protein>
    <recommendedName>
        <fullName evidence="2">Excreted virulence factor EspC, type VII ESX diderm</fullName>
    </recommendedName>
</protein>
<gene>
    <name evidence="1" type="ORF">Aca07nite_24390</name>
</gene>
<proteinExistence type="predicted"/>
<dbReference type="Pfam" id="PF10824">
    <property type="entry name" value="T7SS_ESX_EspC"/>
    <property type="match status" value="1"/>
</dbReference>
<organism evidence="1">
    <name type="scientific">Actinoplanes campanulatus</name>
    <dbReference type="NCBI Taxonomy" id="113559"/>
    <lineage>
        <taxon>Bacteria</taxon>
        <taxon>Bacillati</taxon>
        <taxon>Actinomycetota</taxon>
        <taxon>Actinomycetes</taxon>
        <taxon>Micromonosporales</taxon>
        <taxon>Micromonosporaceae</taxon>
        <taxon>Actinoplanes</taxon>
    </lineage>
</organism>
<dbReference type="RefSeq" id="WP_204295688.1">
    <property type="nucleotide sequence ID" value="NZ_BAAAGQ010000003.1"/>
</dbReference>
<dbReference type="InterPro" id="IPR022536">
    <property type="entry name" value="EspC"/>
</dbReference>
<sequence length="107" mass="10706">MGEAVVDRGNDAVSVTPADLISHAGHIGVIADVLGDVGQASEAVRLGAQAYGELCALVPGMLNGLHDALADGIRVAEQSLLGSAARVRATGERYAAADVAAAWRAGS</sequence>
<comment type="caution">
    <text evidence="1">The sequence shown here is derived from an EMBL/GenBank/DDBJ whole genome shotgun (WGS) entry which is preliminary data.</text>
</comment>
<dbReference type="EMBL" id="BOMF01000046">
    <property type="protein sequence ID" value="GID45164.1"/>
    <property type="molecule type" value="Genomic_DNA"/>
</dbReference>
<name>A0ABQ3WDR9_9ACTN</name>
<reference evidence="1" key="1">
    <citation type="submission" date="2021-01" db="EMBL/GenBank/DDBJ databases">
        <title>Whole genome shotgun sequence of Actinoplanes capillaceus NBRC 16408.</title>
        <authorList>
            <person name="Komaki H."/>
            <person name="Tamura T."/>
        </authorList>
    </citation>
    <scope>NUCLEOTIDE SEQUENCE [LARGE SCALE GENOMIC DNA]</scope>
    <source>
        <strain evidence="1">NBRC 16408</strain>
    </source>
</reference>
<evidence type="ECO:0000313" key="1">
    <source>
        <dbReference type="EMBL" id="GID45164.1"/>
    </source>
</evidence>
<evidence type="ECO:0008006" key="2">
    <source>
        <dbReference type="Google" id="ProtNLM"/>
    </source>
</evidence>